<organism evidence="3 4">
    <name type="scientific">Desulfocurvibacter africanus PCS</name>
    <dbReference type="NCBI Taxonomy" id="1262666"/>
    <lineage>
        <taxon>Bacteria</taxon>
        <taxon>Pseudomonadati</taxon>
        <taxon>Thermodesulfobacteriota</taxon>
        <taxon>Desulfovibrionia</taxon>
        <taxon>Desulfovibrionales</taxon>
        <taxon>Desulfovibrionaceae</taxon>
        <taxon>Desulfocurvibacter</taxon>
    </lineage>
</organism>
<dbReference type="GO" id="GO:0004713">
    <property type="term" value="F:protein tyrosine kinase activity"/>
    <property type="evidence" value="ECO:0007669"/>
    <property type="project" value="TreeGrafter"/>
</dbReference>
<evidence type="ECO:0000313" key="4">
    <source>
        <dbReference type="Proteomes" id="UP000011922"/>
    </source>
</evidence>
<proteinExistence type="predicted"/>
<protein>
    <submittedName>
        <fullName evidence="3">AAA domain containing protein</fullName>
    </submittedName>
</protein>
<dbReference type="SUPFAM" id="SSF52540">
    <property type="entry name" value="P-loop containing nucleoside triphosphate hydrolases"/>
    <property type="match status" value="1"/>
</dbReference>
<keyword evidence="1" id="KW-0547">Nucleotide-binding</keyword>
<name>M5PUU5_DESAF</name>
<dbReference type="Gene3D" id="3.40.50.300">
    <property type="entry name" value="P-loop containing nucleotide triphosphate hydrolases"/>
    <property type="match status" value="1"/>
</dbReference>
<evidence type="ECO:0000256" key="2">
    <source>
        <dbReference type="ARBA" id="ARBA00022840"/>
    </source>
</evidence>
<dbReference type="OrthoDB" id="8430685at2"/>
<keyword evidence="2" id="KW-0067">ATP-binding</keyword>
<dbReference type="Proteomes" id="UP000011922">
    <property type="component" value="Unassembled WGS sequence"/>
</dbReference>
<accession>M5PUU5</accession>
<dbReference type="InterPro" id="IPR027417">
    <property type="entry name" value="P-loop_NTPase"/>
</dbReference>
<dbReference type="RefSeq" id="WP_005985543.1">
    <property type="nucleotide sequence ID" value="NZ_AOSV01000013.1"/>
</dbReference>
<evidence type="ECO:0000313" key="3">
    <source>
        <dbReference type="EMBL" id="EMG37775.1"/>
    </source>
</evidence>
<evidence type="ECO:0000256" key="1">
    <source>
        <dbReference type="ARBA" id="ARBA00022741"/>
    </source>
</evidence>
<dbReference type="InterPro" id="IPR005702">
    <property type="entry name" value="Wzc-like_C"/>
</dbReference>
<dbReference type="EMBL" id="AOSV01000013">
    <property type="protein sequence ID" value="EMG37775.1"/>
    <property type="molecule type" value="Genomic_DNA"/>
</dbReference>
<gene>
    <name evidence="3" type="ORF">PCS_01425</name>
</gene>
<dbReference type="PANTHER" id="PTHR32309:SF13">
    <property type="entry name" value="FERRIC ENTEROBACTIN TRANSPORT PROTEIN FEPE"/>
    <property type="match status" value="1"/>
</dbReference>
<comment type="caution">
    <text evidence="3">The sequence shown here is derived from an EMBL/GenBank/DDBJ whole genome shotgun (WGS) entry which is preliminary data.</text>
</comment>
<reference evidence="3 4" key="1">
    <citation type="journal article" date="2013" name="Genome Announc.">
        <title>Draft Genome Sequence for Desulfovibrio africanus Strain PCS.</title>
        <authorList>
            <person name="Brown S.D."/>
            <person name="Utturkar S.M."/>
            <person name="Arkin A.P."/>
            <person name="Deutschbauer A.M."/>
            <person name="Elias D.A."/>
            <person name="Hazen T.C."/>
            <person name="Chakraborty R."/>
        </authorList>
    </citation>
    <scope>NUCLEOTIDE SEQUENCE [LARGE SCALE GENOMIC DNA]</scope>
    <source>
        <strain evidence="3 4">PCS</strain>
    </source>
</reference>
<dbReference type="AlphaFoldDB" id="M5PUU5"/>
<dbReference type="GO" id="GO:0005886">
    <property type="term" value="C:plasma membrane"/>
    <property type="evidence" value="ECO:0007669"/>
    <property type="project" value="TreeGrafter"/>
</dbReference>
<sequence length="205" mass="22869">MTSLKPSFHSLHLLSGKGAVLFMAPEGREGTTTAMIATGEVLCSGAANVLLVDLNFQSPALDRRFGLPRKPGLMNLLAMGEDRLEDVIHLGHTLSEPRRFDVLTLGEREETALSSLDGFEPLMEQLRSRYDHILLDSCPLQHGPWLRALMPFFDGVVLVVSCERTRREVAQHLKATLDELDAPLLGVMLNRREYYVPGFLYHSNS</sequence>
<dbReference type="PANTHER" id="PTHR32309">
    <property type="entry name" value="TYROSINE-PROTEIN KINASE"/>
    <property type="match status" value="1"/>
</dbReference>
<dbReference type="CDD" id="cd05387">
    <property type="entry name" value="BY-kinase"/>
    <property type="match status" value="1"/>
</dbReference>
<dbReference type="PATRIC" id="fig|1262666.3.peg.1443"/>
<dbReference type="InterPro" id="IPR050445">
    <property type="entry name" value="Bact_polysacc_biosynth/exp"/>
</dbReference>